<organism evidence="2 3">
    <name type="scientific">Rousettus aegyptiacus</name>
    <name type="common">Egyptian fruit bat</name>
    <name type="synonym">Pteropus aegyptiacus</name>
    <dbReference type="NCBI Taxonomy" id="9407"/>
    <lineage>
        <taxon>Eukaryota</taxon>
        <taxon>Metazoa</taxon>
        <taxon>Chordata</taxon>
        <taxon>Craniata</taxon>
        <taxon>Vertebrata</taxon>
        <taxon>Euteleostomi</taxon>
        <taxon>Mammalia</taxon>
        <taxon>Eutheria</taxon>
        <taxon>Laurasiatheria</taxon>
        <taxon>Chiroptera</taxon>
        <taxon>Yinpterochiroptera</taxon>
        <taxon>Pteropodoidea</taxon>
        <taxon>Pteropodidae</taxon>
        <taxon>Rousettinae</taxon>
        <taxon>Rousettus</taxon>
    </lineage>
</organism>
<dbReference type="AlphaFoldDB" id="A0A7J8F104"/>
<evidence type="ECO:0000256" key="1">
    <source>
        <dbReference type="SAM" id="MobiDB-lite"/>
    </source>
</evidence>
<comment type="caution">
    <text evidence="2">The sequence shown here is derived from an EMBL/GenBank/DDBJ whole genome shotgun (WGS) entry which is preliminary data.</text>
</comment>
<accession>A0A7J8F104</accession>
<feature type="region of interest" description="Disordered" evidence="1">
    <location>
        <begin position="94"/>
        <end position="129"/>
    </location>
</feature>
<sequence length="220" mass="24487">MTYSQQALASSWSGNHQLLLLRVTWFSFPCSPHQCMGHLFPESAQARFVPMTAHLQNVRKSHLGICDIENGFCLVSPEAWVTVFDRCLSSQGKRANTGQREGAPGEKLTRCWGQRPGSPAHGGTGMRRRPTSRWKLFLKTGSKNVEGGGVGAAGWTVARVLQTTRRSAETAWTVVPGRRDFSDDTGKVPASPRPKLQEWEWHPLSQETVFKGWKVSEELV</sequence>
<dbReference type="EMBL" id="JACASE010000008">
    <property type="protein sequence ID" value="KAF6440942.1"/>
    <property type="molecule type" value="Genomic_DNA"/>
</dbReference>
<dbReference type="Proteomes" id="UP000593571">
    <property type="component" value="Unassembled WGS sequence"/>
</dbReference>
<evidence type="ECO:0000313" key="2">
    <source>
        <dbReference type="EMBL" id="KAF6440942.1"/>
    </source>
</evidence>
<proteinExistence type="predicted"/>
<name>A0A7J8F104_ROUAE</name>
<evidence type="ECO:0000313" key="3">
    <source>
        <dbReference type="Proteomes" id="UP000593571"/>
    </source>
</evidence>
<reference evidence="2 3" key="1">
    <citation type="journal article" date="2020" name="Nature">
        <title>Six reference-quality genomes reveal evolution of bat adaptations.</title>
        <authorList>
            <person name="Jebb D."/>
            <person name="Huang Z."/>
            <person name="Pippel M."/>
            <person name="Hughes G.M."/>
            <person name="Lavrichenko K."/>
            <person name="Devanna P."/>
            <person name="Winkler S."/>
            <person name="Jermiin L.S."/>
            <person name="Skirmuntt E.C."/>
            <person name="Katzourakis A."/>
            <person name="Burkitt-Gray L."/>
            <person name="Ray D.A."/>
            <person name="Sullivan K.A.M."/>
            <person name="Roscito J.G."/>
            <person name="Kirilenko B.M."/>
            <person name="Davalos L.M."/>
            <person name="Corthals A.P."/>
            <person name="Power M.L."/>
            <person name="Jones G."/>
            <person name="Ransome R.D."/>
            <person name="Dechmann D.K.N."/>
            <person name="Locatelli A.G."/>
            <person name="Puechmaille S.J."/>
            <person name="Fedrigo O."/>
            <person name="Jarvis E.D."/>
            <person name="Hiller M."/>
            <person name="Vernes S.C."/>
            <person name="Myers E.W."/>
            <person name="Teeling E.C."/>
        </authorList>
    </citation>
    <scope>NUCLEOTIDE SEQUENCE [LARGE SCALE GENOMIC DNA]</scope>
    <source>
        <strain evidence="2">MRouAeg1</strain>
        <tissue evidence="2">Muscle</tissue>
    </source>
</reference>
<keyword evidence="3" id="KW-1185">Reference proteome</keyword>
<protein>
    <submittedName>
        <fullName evidence="2">Uncharacterized protein</fullName>
    </submittedName>
</protein>
<gene>
    <name evidence="2" type="ORF">HJG63_012181</name>
</gene>